<dbReference type="InterPro" id="IPR023365">
    <property type="entry name" value="Sortase_dom-sf"/>
</dbReference>
<evidence type="ECO:0000313" key="4">
    <source>
        <dbReference type="Proteomes" id="UP001156389"/>
    </source>
</evidence>
<dbReference type="Gene3D" id="2.40.260.10">
    <property type="entry name" value="Sortase"/>
    <property type="match status" value="1"/>
</dbReference>
<evidence type="ECO:0000313" key="3">
    <source>
        <dbReference type="EMBL" id="MCT2589872.1"/>
    </source>
</evidence>
<organism evidence="3 4">
    <name type="scientific">Streptomyces gossypii</name>
    <dbReference type="NCBI Taxonomy" id="2883101"/>
    <lineage>
        <taxon>Bacteria</taxon>
        <taxon>Bacillati</taxon>
        <taxon>Actinomycetota</taxon>
        <taxon>Actinomycetes</taxon>
        <taxon>Kitasatosporales</taxon>
        <taxon>Streptomycetaceae</taxon>
        <taxon>Streptomyces</taxon>
    </lineage>
</organism>
<reference evidence="3 4" key="1">
    <citation type="submission" date="2021-10" db="EMBL/GenBank/DDBJ databases">
        <title>Streptomyces gossypii sp. nov., isolated from soil collected from cotton field.</title>
        <authorList>
            <person name="Ge X."/>
            <person name="Chen X."/>
            <person name="Liu W."/>
        </authorList>
    </citation>
    <scope>NUCLEOTIDE SEQUENCE [LARGE SCALE GENOMIC DNA]</scope>
    <source>
        <strain evidence="3 4">N2-109</strain>
    </source>
</reference>
<dbReference type="InterPro" id="IPR005754">
    <property type="entry name" value="Sortase"/>
</dbReference>
<dbReference type="Pfam" id="PF04203">
    <property type="entry name" value="Sortase"/>
    <property type="match status" value="1"/>
</dbReference>
<dbReference type="SUPFAM" id="SSF63817">
    <property type="entry name" value="Sortase"/>
    <property type="match status" value="1"/>
</dbReference>
<proteinExistence type="predicted"/>
<evidence type="ECO:0000256" key="2">
    <source>
        <dbReference type="SAM" id="MobiDB-lite"/>
    </source>
</evidence>
<feature type="compositionally biased region" description="Gly residues" evidence="2">
    <location>
        <begin position="56"/>
        <end position="67"/>
    </location>
</feature>
<dbReference type="EMBL" id="JAJAGO010000003">
    <property type="protein sequence ID" value="MCT2589872.1"/>
    <property type="molecule type" value="Genomic_DNA"/>
</dbReference>
<dbReference type="RefSeq" id="WP_260216935.1">
    <property type="nucleotide sequence ID" value="NZ_JAJAGO010000003.1"/>
</dbReference>
<comment type="caution">
    <text evidence="3">The sequence shown here is derived from an EMBL/GenBank/DDBJ whole genome shotgun (WGS) entry which is preliminary data.</text>
</comment>
<keyword evidence="4" id="KW-1185">Reference proteome</keyword>
<dbReference type="InterPro" id="IPR042001">
    <property type="entry name" value="Sortase_F"/>
</dbReference>
<accession>A0ABT2JPS1</accession>
<feature type="region of interest" description="Disordered" evidence="2">
    <location>
        <begin position="105"/>
        <end position="131"/>
    </location>
</feature>
<dbReference type="CDD" id="cd05829">
    <property type="entry name" value="Sortase_F"/>
    <property type="match status" value="1"/>
</dbReference>
<gene>
    <name evidence="3" type="ORF">LHJ74_08085</name>
</gene>
<protein>
    <submittedName>
        <fullName evidence="3">Class F sortase</fullName>
    </submittedName>
</protein>
<evidence type="ECO:0000256" key="1">
    <source>
        <dbReference type="ARBA" id="ARBA00022801"/>
    </source>
</evidence>
<dbReference type="Proteomes" id="UP001156389">
    <property type="component" value="Unassembled WGS sequence"/>
</dbReference>
<dbReference type="NCBIfam" id="NF033748">
    <property type="entry name" value="class_F_sortase"/>
    <property type="match status" value="1"/>
</dbReference>
<feature type="region of interest" description="Disordered" evidence="2">
    <location>
        <begin position="33"/>
        <end position="82"/>
    </location>
</feature>
<keyword evidence="1" id="KW-0378">Hydrolase</keyword>
<name>A0ABT2JPS1_9ACTN</name>
<sequence length="236" mass="23878">MDGTHAPHGRGGARWPGIALLCVCALAAGCGTESGGAGGPPGTAEALPVQQQREPGAGGDGGAGAGPGTEPERPAPSPEHSAADPVRLRVPALFLTAAVGPLDTTGREHALATPDDPSATGWWRDGPEPGEEGPAVLVGHYDSDTGPAVFHRLADLRPGDAVLIDRADGSTAAFRVRASESHAQDAFPTARVYGDTQGRAALRLITCGGTYDRAEGHYLENLIVYAELAATGAGSP</sequence>